<keyword evidence="3 6" id="KW-0067">ATP-binding</keyword>
<dbReference type="InterPro" id="IPR043129">
    <property type="entry name" value="ATPase_NBD"/>
</dbReference>
<proteinExistence type="inferred from homology"/>
<keyword evidence="8" id="KW-1185">Reference proteome</keyword>
<evidence type="ECO:0000256" key="4">
    <source>
        <dbReference type="ARBA" id="ARBA00022960"/>
    </source>
</evidence>
<dbReference type="GO" id="GO:0000902">
    <property type="term" value="P:cell morphogenesis"/>
    <property type="evidence" value="ECO:0007669"/>
    <property type="project" value="InterPro"/>
</dbReference>
<dbReference type="PANTHER" id="PTHR42749:SF1">
    <property type="entry name" value="CELL SHAPE-DETERMINING PROTEIN MREB"/>
    <property type="match status" value="1"/>
</dbReference>
<comment type="similarity">
    <text evidence="5 6">Belongs to the FtsA/MreB family.</text>
</comment>
<dbReference type="Gene3D" id="3.30.420.40">
    <property type="match status" value="3"/>
</dbReference>
<dbReference type="Proteomes" id="UP000219252">
    <property type="component" value="Unassembled WGS sequence"/>
</dbReference>
<dbReference type="PANTHER" id="PTHR42749">
    <property type="entry name" value="CELL SHAPE-DETERMINING PROTEIN MREB"/>
    <property type="match status" value="1"/>
</dbReference>
<keyword evidence="4 6" id="KW-0133">Cell shape</keyword>
<feature type="binding site" evidence="6">
    <location>
        <begin position="15"/>
        <end position="17"/>
    </location>
    <ligand>
        <name>ATP</name>
        <dbReference type="ChEBI" id="CHEBI:30616"/>
    </ligand>
</feature>
<accession>A0A285U3M6</accession>
<gene>
    <name evidence="6" type="primary">mreB</name>
    <name evidence="7" type="ORF">SAMN05877842_102347</name>
</gene>
<evidence type="ECO:0000256" key="3">
    <source>
        <dbReference type="ARBA" id="ARBA00022840"/>
    </source>
</evidence>
<feature type="binding site" evidence="6">
    <location>
        <begin position="209"/>
        <end position="212"/>
    </location>
    <ligand>
        <name>ATP</name>
        <dbReference type="ChEBI" id="CHEBI:30616"/>
    </ligand>
</feature>
<dbReference type="HAMAP" id="MF_02207">
    <property type="entry name" value="MreB"/>
    <property type="match status" value="1"/>
</dbReference>
<dbReference type="InterPro" id="IPR004753">
    <property type="entry name" value="MreB"/>
</dbReference>
<evidence type="ECO:0000256" key="6">
    <source>
        <dbReference type="HAMAP-Rule" id="MF_02207"/>
    </source>
</evidence>
<comment type="subcellular location">
    <subcellularLocation>
        <location evidence="6">Cytoplasm</location>
    </subcellularLocation>
    <text evidence="6">Membrane-associated.</text>
</comment>
<dbReference type="PRINTS" id="PR01652">
    <property type="entry name" value="SHAPEPROTEIN"/>
</dbReference>
<dbReference type="NCBIfam" id="NF010539">
    <property type="entry name" value="PRK13927.1"/>
    <property type="match status" value="1"/>
</dbReference>
<dbReference type="Pfam" id="PF06723">
    <property type="entry name" value="MreB_Mbl"/>
    <property type="match status" value="1"/>
</dbReference>
<comment type="function">
    <text evidence="6">Forms membrane-associated dynamic filaments that are essential for cell shape determination. Acts by regulating cell wall synthesis and cell elongation, and thus cell shape. A feedback loop between cell geometry and MreB localization may maintain elongated cell shape by targeting cell wall growth to regions of negative cell wall curvature.</text>
</comment>
<feature type="binding site" evidence="6">
    <location>
        <begin position="161"/>
        <end position="163"/>
    </location>
    <ligand>
        <name>ATP</name>
        <dbReference type="ChEBI" id="CHEBI:30616"/>
    </ligand>
</feature>
<dbReference type="GO" id="GO:0005737">
    <property type="term" value="C:cytoplasm"/>
    <property type="evidence" value="ECO:0007669"/>
    <property type="project" value="UniProtKB-SubCell"/>
</dbReference>
<dbReference type="SUPFAM" id="SSF53067">
    <property type="entry name" value="Actin-like ATPase domain"/>
    <property type="match status" value="2"/>
</dbReference>
<dbReference type="RefSeq" id="WP_097148407.1">
    <property type="nucleotide sequence ID" value="NZ_OBQC01000002.1"/>
</dbReference>
<name>A0A285U3M6_9BACL</name>
<feature type="binding site" evidence="6">
    <location>
        <begin position="289"/>
        <end position="292"/>
    </location>
    <ligand>
        <name>ATP</name>
        <dbReference type="ChEBI" id="CHEBI:30616"/>
    </ligand>
</feature>
<evidence type="ECO:0000256" key="1">
    <source>
        <dbReference type="ARBA" id="ARBA00022490"/>
    </source>
</evidence>
<comment type="subunit">
    <text evidence="6">Forms polymers.</text>
</comment>
<evidence type="ECO:0000313" key="8">
    <source>
        <dbReference type="Proteomes" id="UP000219252"/>
    </source>
</evidence>
<dbReference type="GO" id="GO:0008360">
    <property type="term" value="P:regulation of cell shape"/>
    <property type="evidence" value="ECO:0007669"/>
    <property type="project" value="UniProtKB-UniRule"/>
</dbReference>
<dbReference type="GO" id="GO:0005524">
    <property type="term" value="F:ATP binding"/>
    <property type="evidence" value="ECO:0007669"/>
    <property type="project" value="UniProtKB-KW"/>
</dbReference>
<evidence type="ECO:0000313" key="7">
    <source>
        <dbReference type="EMBL" id="SOC36429.1"/>
    </source>
</evidence>
<dbReference type="NCBIfam" id="TIGR00904">
    <property type="entry name" value="mreB"/>
    <property type="match status" value="1"/>
</dbReference>
<dbReference type="AlphaFoldDB" id="A0A285U3M6"/>
<evidence type="ECO:0000256" key="5">
    <source>
        <dbReference type="ARBA" id="ARBA00023458"/>
    </source>
</evidence>
<reference evidence="8" key="1">
    <citation type="submission" date="2017-08" db="EMBL/GenBank/DDBJ databases">
        <authorList>
            <person name="Varghese N."/>
            <person name="Submissions S."/>
        </authorList>
    </citation>
    <scope>NUCLEOTIDE SEQUENCE [LARGE SCALE GENOMIC DNA]</scope>
    <source>
        <strain evidence="8">JC23</strain>
    </source>
</reference>
<keyword evidence="1 6" id="KW-0963">Cytoplasm</keyword>
<dbReference type="OrthoDB" id="9768127at2"/>
<sequence length="339" mass="36065">MFGLGNKDVGIDLGTANTLVFIKGKGIVLREPSVVAKNTKTGEIVAVGNDAKNMIGRTPGSIVAIRPMKDGVIADFDITTAMIQYYLRQALKNSGSNWKKPNVMICVPYGITSVEQRAVIDASRQAGAKEAFTIEEPFAAAIGANLPVWDPTGSMVVDIGGGTTEVAVISLGGIVTSDSVRIGGDALDQSITSYIRKAYNLTIGERTAENIKIEIGTARVDGEVEKMEIRGRDLVTGLPKTIEISSKEISESLKEAIATIIDGVKKTLEQTPPELSADVMERGIVLTGGGALLRNLDKVISDETKMPVFIAENPLDCVAIGTGKALDHIDLVRSQQLKK</sequence>
<organism evidence="7 8">
    <name type="scientific">Ureibacillus acetophenoni</name>
    <dbReference type="NCBI Taxonomy" id="614649"/>
    <lineage>
        <taxon>Bacteria</taxon>
        <taxon>Bacillati</taxon>
        <taxon>Bacillota</taxon>
        <taxon>Bacilli</taxon>
        <taxon>Bacillales</taxon>
        <taxon>Caryophanaceae</taxon>
        <taxon>Ureibacillus</taxon>
    </lineage>
</organism>
<dbReference type="InterPro" id="IPR056546">
    <property type="entry name" value="MreB_MamK-like"/>
</dbReference>
<keyword evidence="2 6" id="KW-0547">Nucleotide-binding</keyword>
<protein>
    <recommendedName>
        <fullName evidence="6">Cell shape-determining protein MreB</fullName>
    </recommendedName>
</protein>
<evidence type="ECO:0000256" key="2">
    <source>
        <dbReference type="ARBA" id="ARBA00022741"/>
    </source>
</evidence>
<dbReference type="CDD" id="cd10225">
    <property type="entry name" value="ASKHA_NBD_MreB-like"/>
    <property type="match status" value="1"/>
</dbReference>
<dbReference type="EMBL" id="OBQC01000002">
    <property type="protein sequence ID" value="SOC36429.1"/>
    <property type="molecule type" value="Genomic_DNA"/>
</dbReference>